<accession>A0A3G4ZUW9</accession>
<evidence type="ECO:0000259" key="2">
    <source>
        <dbReference type="PROSITE" id="PS50076"/>
    </source>
</evidence>
<dbReference type="InterPro" id="IPR001623">
    <property type="entry name" value="DnaJ_domain"/>
</dbReference>
<dbReference type="Gene3D" id="1.10.287.110">
    <property type="entry name" value="DnaJ domain"/>
    <property type="match status" value="1"/>
</dbReference>
<dbReference type="PANTHER" id="PTHR43096:SF52">
    <property type="entry name" value="DNAJ HOMOLOG 1, MITOCHONDRIAL-RELATED"/>
    <property type="match status" value="1"/>
</dbReference>
<dbReference type="PROSITE" id="PS50076">
    <property type="entry name" value="DNAJ_2"/>
    <property type="match status" value="1"/>
</dbReference>
<gene>
    <name evidence="3" type="ORF">Edafosvirus22_17</name>
</gene>
<dbReference type="Pfam" id="PF00226">
    <property type="entry name" value="DnaJ"/>
    <property type="match status" value="1"/>
</dbReference>
<dbReference type="CDD" id="cd06257">
    <property type="entry name" value="DnaJ"/>
    <property type="match status" value="1"/>
</dbReference>
<dbReference type="GO" id="GO:0042026">
    <property type="term" value="P:protein refolding"/>
    <property type="evidence" value="ECO:0007669"/>
    <property type="project" value="TreeGrafter"/>
</dbReference>
<feature type="domain" description="J" evidence="2">
    <location>
        <begin position="5"/>
        <end position="66"/>
    </location>
</feature>
<dbReference type="SUPFAM" id="SSF46565">
    <property type="entry name" value="Chaperone J-domain"/>
    <property type="match status" value="1"/>
</dbReference>
<dbReference type="EMBL" id="MK072087">
    <property type="protein sequence ID" value="AYV78660.1"/>
    <property type="molecule type" value="Genomic_DNA"/>
</dbReference>
<keyword evidence="1" id="KW-0143">Chaperone</keyword>
<sequence length="334" mass="38804">MSTVNLYDVLGLPSDCTKSDIKKTYGKLVKTHHPDKGGNKELFELITHAYTVLKNTQTRAEYDEIYNLSKQIDIDHLQLKESANQFLKAQNTSVVSKTKDEASKDFNMMNEDYDRKHKFNRNEQKNTIPIDDTEKHIKDMELIRNQTDIENTPDNLFEKNWNLKKFNDAFDHMHKTHTELMVHVGNPGAFDNTIMGSTTNFSSIDNFDKVYEETDEPISNNSFSSIKLDNKKHKKLTKKDIIKLQGADYTEGHKTIDSDYNKFLEEKMQERKTMGSKIGDKKLNDFDNDPSMGGYGIFHQLGINGKEIAWENNNNDLKKKYDRLLEMRKNNTKK</sequence>
<evidence type="ECO:0000256" key="1">
    <source>
        <dbReference type="ARBA" id="ARBA00023186"/>
    </source>
</evidence>
<organism evidence="3">
    <name type="scientific">Edafosvirus sp</name>
    <dbReference type="NCBI Taxonomy" id="2487765"/>
    <lineage>
        <taxon>Viruses</taxon>
        <taxon>Varidnaviria</taxon>
        <taxon>Bamfordvirae</taxon>
        <taxon>Nucleocytoviricota</taxon>
        <taxon>Megaviricetes</taxon>
        <taxon>Imitervirales</taxon>
        <taxon>Mimiviridae</taxon>
        <taxon>Klosneuvirinae</taxon>
    </lineage>
</organism>
<dbReference type="InterPro" id="IPR036869">
    <property type="entry name" value="J_dom_sf"/>
</dbReference>
<dbReference type="PANTHER" id="PTHR43096">
    <property type="entry name" value="DNAJ HOMOLOG 1, MITOCHONDRIAL-RELATED"/>
    <property type="match status" value="1"/>
</dbReference>
<evidence type="ECO:0000313" key="3">
    <source>
        <dbReference type="EMBL" id="AYV78660.1"/>
    </source>
</evidence>
<dbReference type="GO" id="GO:0051082">
    <property type="term" value="F:unfolded protein binding"/>
    <property type="evidence" value="ECO:0007669"/>
    <property type="project" value="TreeGrafter"/>
</dbReference>
<dbReference type="PRINTS" id="PR00625">
    <property type="entry name" value="JDOMAIN"/>
</dbReference>
<dbReference type="SMART" id="SM00271">
    <property type="entry name" value="DnaJ"/>
    <property type="match status" value="1"/>
</dbReference>
<proteinExistence type="predicted"/>
<reference evidence="3" key="1">
    <citation type="submission" date="2018-10" db="EMBL/GenBank/DDBJ databases">
        <title>Hidden diversity of soil giant viruses.</title>
        <authorList>
            <person name="Schulz F."/>
            <person name="Alteio L."/>
            <person name="Goudeau D."/>
            <person name="Ryan E.M."/>
            <person name="Malmstrom R.R."/>
            <person name="Blanchard J."/>
            <person name="Woyke T."/>
        </authorList>
    </citation>
    <scope>NUCLEOTIDE SEQUENCE</scope>
    <source>
        <strain evidence="3">EDV1</strain>
    </source>
</reference>
<protein>
    <submittedName>
        <fullName evidence="3">DnaJ domain protein</fullName>
    </submittedName>
</protein>
<name>A0A3G4ZUW9_9VIRU</name>